<reference evidence="1 2" key="2">
    <citation type="journal article" date="2024" name="Int. J. Syst. Evol. Microbiol.">
        <title>Promethearchaeum syntrophicum gen. nov., sp. nov., an anaerobic, obligately syntrophic archaeon, the first isolate of the lineage 'Asgard' archaea, and proposal of the new archaeal phylum Promethearchaeota phyl. nov. and kingdom Promethearchaeati regn. nov.</title>
        <authorList>
            <person name="Imachi H."/>
            <person name="Nobu M.K."/>
            <person name="Kato S."/>
            <person name="Takaki Y."/>
            <person name="Miyazaki M."/>
            <person name="Miyata M."/>
            <person name="Ogawara M."/>
            <person name="Saito Y."/>
            <person name="Sakai S."/>
            <person name="Tahara Y.O."/>
            <person name="Takano Y."/>
            <person name="Tasumi E."/>
            <person name="Uematsu K."/>
            <person name="Yoshimura T."/>
            <person name="Itoh T."/>
            <person name="Ohkuma M."/>
            <person name="Takai K."/>
        </authorList>
    </citation>
    <scope>NUCLEOTIDE SEQUENCE [LARGE SCALE GENOMIC DNA]</scope>
    <source>
        <strain evidence="1 2">MK-D1</strain>
    </source>
</reference>
<dbReference type="AlphaFoldDB" id="A0A5B9DAK1"/>
<reference evidence="1 2" key="1">
    <citation type="journal article" date="2020" name="Nature">
        <title>Isolation of an archaeon at the prokaryote-eukaryote interface.</title>
        <authorList>
            <person name="Imachi H."/>
            <person name="Nobu M.K."/>
            <person name="Nakahara N."/>
            <person name="Morono Y."/>
            <person name="Ogawara M."/>
            <person name="Takaki Y."/>
            <person name="Takano Y."/>
            <person name="Uematsu K."/>
            <person name="Ikuta T."/>
            <person name="Ito M."/>
            <person name="Matsui Y."/>
            <person name="Miyazaki M."/>
            <person name="Murata K."/>
            <person name="Saito Y."/>
            <person name="Sakai S."/>
            <person name="Song C."/>
            <person name="Tasumi E."/>
            <person name="Yamanaka Y."/>
            <person name="Yamaguchi T."/>
            <person name="Kamagata Y."/>
            <person name="Tamaki H."/>
            <person name="Takai K."/>
        </authorList>
    </citation>
    <scope>NUCLEOTIDE SEQUENCE [LARGE SCALE GENOMIC DNA]</scope>
    <source>
        <strain evidence="1 2">MK-D1</strain>
    </source>
</reference>
<evidence type="ECO:0000313" key="1">
    <source>
        <dbReference type="EMBL" id="QEE15877.1"/>
    </source>
</evidence>
<keyword evidence="2" id="KW-1185">Reference proteome</keyword>
<organism evidence="1 2">
    <name type="scientific">Promethearchaeum syntrophicum</name>
    <dbReference type="NCBI Taxonomy" id="2594042"/>
    <lineage>
        <taxon>Archaea</taxon>
        <taxon>Promethearchaeati</taxon>
        <taxon>Promethearchaeota</taxon>
        <taxon>Promethearchaeia</taxon>
        <taxon>Promethearchaeales</taxon>
        <taxon>Promethearchaeaceae</taxon>
        <taxon>Promethearchaeum</taxon>
    </lineage>
</organism>
<dbReference type="KEGG" id="psyt:DSAG12_01704"/>
<accession>A0A5B9DAK1</accession>
<protein>
    <submittedName>
        <fullName evidence="1">Uncharacterized protein</fullName>
    </submittedName>
</protein>
<name>A0A5B9DAK1_9ARCH</name>
<proteinExistence type="predicted"/>
<dbReference type="Proteomes" id="UP000321408">
    <property type="component" value="Chromosome"/>
</dbReference>
<evidence type="ECO:0000313" key="2">
    <source>
        <dbReference type="Proteomes" id="UP000321408"/>
    </source>
</evidence>
<sequence length="128" mass="14725">MPQQKISLTRFKWRPNPWMIPENLKELWLYSANGVLSFELELNPDVDTSSHKIIHARNSIHPDSNNFIKIMDPKIISAIGVEIKNLNIIGVKGKGVILGDITIPLGSKEKTLTLMSTLNDWKDWMRYR</sequence>
<dbReference type="RefSeq" id="WP_147662773.1">
    <property type="nucleotide sequence ID" value="NZ_CP042905.2"/>
</dbReference>
<gene>
    <name evidence="1" type="ORF">DSAG12_01704</name>
</gene>
<dbReference type="EMBL" id="CP042905">
    <property type="protein sequence ID" value="QEE15877.1"/>
    <property type="molecule type" value="Genomic_DNA"/>
</dbReference>
<dbReference type="GeneID" id="41329697"/>